<keyword evidence="2" id="KW-1185">Reference proteome</keyword>
<dbReference type="AlphaFoldDB" id="A0A9J5ZDR2"/>
<protein>
    <submittedName>
        <fullName evidence="1">Uncharacterized protein</fullName>
    </submittedName>
</protein>
<name>A0A9J5ZDR2_SOLCO</name>
<proteinExistence type="predicted"/>
<sequence length="151" mass="16198">MEHLSHSINKRASKLKANILGMIERVLTATVTPLSVSINALAARIAVCERGQGATDEVTALKATIVELRKDEDPASVPLSRRALSLLCPIIQEGPARLIIQEGPASVPLSRRALAILRPIIQEGRTSVPLSRRALAILRPIIQEGPASPII</sequence>
<gene>
    <name evidence="1" type="ORF">H5410_022356</name>
</gene>
<evidence type="ECO:0000313" key="1">
    <source>
        <dbReference type="EMBL" id="KAG5611075.1"/>
    </source>
</evidence>
<dbReference type="Proteomes" id="UP000824120">
    <property type="component" value="Chromosome 4"/>
</dbReference>
<organism evidence="1 2">
    <name type="scientific">Solanum commersonii</name>
    <name type="common">Commerson's wild potato</name>
    <name type="synonym">Commerson's nightshade</name>
    <dbReference type="NCBI Taxonomy" id="4109"/>
    <lineage>
        <taxon>Eukaryota</taxon>
        <taxon>Viridiplantae</taxon>
        <taxon>Streptophyta</taxon>
        <taxon>Embryophyta</taxon>
        <taxon>Tracheophyta</taxon>
        <taxon>Spermatophyta</taxon>
        <taxon>Magnoliopsida</taxon>
        <taxon>eudicotyledons</taxon>
        <taxon>Gunneridae</taxon>
        <taxon>Pentapetalae</taxon>
        <taxon>asterids</taxon>
        <taxon>lamiids</taxon>
        <taxon>Solanales</taxon>
        <taxon>Solanaceae</taxon>
        <taxon>Solanoideae</taxon>
        <taxon>Solaneae</taxon>
        <taxon>Solanum</taxon>
    </lineage>
</organism>
<evidence type="ECO:0000313" key="2">
    <source>
        <dbReference type="Proteomes" id="UP000824120"/>
    </source>
</evidence>
<dbReference type="EMBL" id="JACXVP010000004">
    <property type="protein sequence ID" value="KAG5611075.1"/>
    <property type="molecule type" value="Genomic_DNA"/>
</dbReference>
<accession>A0A9J5ZDR2</accession>
<reference evidence="1 2" key="1">
    <citation type="submission" date="2020-09" db="EMBL/GenBank/DDBJ databases">
        <title>De no assembly of potato wild relative species, Solanum commersonii.</title>
        <authorList>
            <person name="Cho K."/>
        </authorList>
    </citation>
    <scope>NUCLEOTIDE SEQUENCE [LARGE SCALE GENOMIC DNA]</scope>
    <source>
        <strain evidence="1">LZ3.2</strain>
        <tissue evidence="1">Leaf</tissue>
    </source>
</reference>
<comment type="caution">
    <text evidence="1">The sequence shown here is derived from an EMBL/GenBank/DDBJ whole genome shotgun (WGS) entry which is preliminary data.</text>
</comment>